<dbReference type="EMBL" id="JAKOGI010000127">
    <property type="protein sequence ID" value="KAJ8443060.1"/>
    <property type="molecule type" value="Genomic_DNA"/>
</dbReference>
<evidence type="ECO:0000313" key="3">
    <source>
        <dbReference type="EMBL" id="KAJ8443060.1"/>
    </source>
</evidence>
<comment type="caution">
    <text evidence="3">The sequence shown here is derived from an EMBL/GenBank/DDBJ whole genome shotgun (WGS) entry which is preliminary data.</text>
</comment>
<accession>A0A9Q1KGE1</accession>
<keyword evidence="4" id="KW-1185">Reference proteome</keyword>
<reference evidence="3" key="1">
    <citation type="submission" date="2022-04" db="EMBL/GenBank/DDBJ databases">
        <title>Carnegiea gigantea Genome sequencing and assembly v2.</title>
        <authorList>
            <person name="Copetti D."/>
            <person name="Sanderson M.J."/>
            <person name="Burquez A."/>
            <person name="Wojciechowski M.F."/>
        </authorList>
    </citation>
    <scope>NUCLEOTIDE SEQUENCE</scope>
    <source>
        <strain evidence="3">SGP5-SGP5p</strain>
        <tissue evidence="3">Aerial part</tissue>
    </source>
</reference>
<feature type="region of interest" description="Disordered" evidence="1">
    <location>
        <begin position="1"/>
        <end position="36"/>
    </location>
</feature>
<feature type="domain" description="DUF4283" evidence="2">
    <location>
        <begin position="94"/>
        <end position="175"/>
    </location>
</feature>
<organism evidence="3 4">
    <name type="scientific">Carnegiea gigantea</name>
    <dbReference type="NCBI Taxonomy" id="171969"/>
    <lineage>
        <taxon>Eukaryota</taxon>
        <taxon>Viridiplantae</taxon>
        <taxon>Streptophyta</taxon>
        <taxon>Embryophyta</taxon>
        <taxon>Tracheophyta</taxon>
        <taxon>Spermatophyta</taxon>
        <taxon>Magnoliopsida</taxon>
        <taxon>eudicotyledons</taxon>
        <taxon>Gunneridae</taxon>
        <taxon>Pentapetalae</taxon>
        <taxon>Caryophyllales</taxon>
        <taxon>Cactineae</taxon>
        <taxon>Cactaceae</taxon>
        <taxon>Cactoideae</taxon>
        <taxon>Echinocereeae</taxon>
        <taxon>Carnegiea</taxon>
    </lineage>
</organism>
<evidence type="ECO:0000313" key="4">
    <source>
        <dbReference type="Proteomes" id="UP001153076"/>
    </source>
</evidence>
<proteinExistence type="predicted"/>
<evidence type="ECO:0000256" key="1">
    <source>
        <dbReference type="SAM" id="MobiDB-lite"/>
    </source>
</evidence>
<dbReference type="OrthoDB" id="851886at2759"/>
<dbReference type="InterPro" id="IPR025558">
    <property type="entry name" value="DUF4283"/>
</dbReference>
<feature type="compositionally biased region" description="Polar residues" evidence="1">
    <location>
        <begin position="13"/>
        <end position="24"/>
    </location>
</feature>
<gene>
    <name evidence="3" type="ORF">Cgig2_004265</name>
</gene>
<name>A0A9Q1KGE1_9CARY</name>
<dbReference type="PANTHER" id="PTHR33233">
    <property type="entry name" value="ENDONUCLEASE/EXONUCLEASE/PHOSPHATASE"/>
    <property type="match status" value="1"/>
</dbReference>
<protein>
    <recommendedName>
        <fullName evidence="2">DUF4283 domain-containing protein</fullName>
    </recommendedName>
</protein>
<evidence type="ECO:0000259" key="2">
    <source>
        <dbReference type="Pfam" id="PF14111"/>
    </source>
</evidence>
<sequence length="377" mass="42987">MTRGAKRGRPQMVLQSSTQPTTGMQLGEAPTPSPSLSIPEENLEEQINETVLIFSSYASMVDPEEGTELKFVPTQIINGVKCAKLDKDDVAAETEYWQNTVLCSVLGAKPLFEIIHGFIKHICATLGIDKIIQVRKGVFLVRFGNLQDKQLVKKHGVYYFDAKPFLVKGWNPETDMHIETIKFIPLWVQFPNLNLKYWGAESLSKIGSILGIPIKTDRYAKEKSVIQYAGLLIDIPLEGPFPDFIEFFNDNDVLQVRYEWKPTKCTYCHMFGYEEELCKKKKGGTLQEERNEKRSDKLVGQAQTKEFTCVLKMPSARQPVQVTTNSTPLHINPFQVKEKNESKVVEKTFPGWLWQHNFALNATGYIWIAWKPSTYDV</sequence>
<dbReference type="Pfam" id="PF14111">
    <property type="entry name" value="DUF4283"/>
    <property type="match status" value="1"/>
</dbReference>
<dbReference type="Proteomes" id="UP001153076">
    <property type="component" value="Unassembled WGS sequence"/>
</dbReference>
<dbReference type="AlphaFoldDB" id="A0A9Q1KGE1"/>
<dbReference type="PANTHER" id="PTHR33233:SF14">
    <property type="entry name" value="ENDONUCLEASE_EXONUCLEASE_PHOSPHATASE"/>
    <property type="match status" value="1"/>
</dbReference>